<name>A0A2W2BC10_9BACT</name>
<keyword evidence="5" id="KW-1133">Transmembrane helix</keyword>
<keyword evidence="3" id="KW-1003">Cell membrane</keyword>
<dbReference type="GO" id="GO:0022857">
    <property type="term" value="F:transmembrane transporter activity"/>
    <property type="evidence" value="ECO:0007669"/>
    <property type="project" value="InterPro"/>
</dbReference>
<gene>
    <name evidence="8" type="ORF">DN068_08535</name>
</gene>
<protein>
    <submittedName>
        <fullName evidence="8">Biopolymer transporter ExbD</fullName>
    </submittedName>
</protein>
<dbReference type="Proteomes" id="UP000248745">
    <property type="component" value="Unassembled WGS sequence"/>
</dbReference>
<dbReference type="Pfam" id="PF02472">
    <property type="entry name" value="ExbD"/>
    <property type="match status" value="1"/>
</dbReference>
<proteinExistence type="inferred from homology"/>
<accession>A0A2W2BC10</accession>
<comment type="similarity">
    <text evidence="2 7">Belongs to the ExbD/TolR family.</text>
</comment>
<evidence type="ECO:0000256" key="6">
    <source>
        <dbReference type="ARBA" id="ARBA00023136"/>
    </source>
</evidence>
<dbReference type="InterPro" id="IPR003400">
    <property type="entry name" value="ExbD"/>
</dbReference>
<evidence type="ECO:0000256" key="5">
    <source>
        <dbReference type="ARBA" id="ARBA00022989"/>
    </source>
</evidence>
<keyword evidence="6" id="KW-0472">Membrane</keyword>
<evidence type="ECO:0000256" key="4">
    <source>
        <dbReference type="ARBA" id="ARBA00022692"/>
    </source>
</evidence>
<dbReference type="GO" id="GO:0015031">
    <property type="term" value="P:protein transport"/>
    <property type="evidence" value="ECO:0007669"/>
    <property type="project" value="UniProtKB-KW"/>
</dbReference>
<evidence type="ECO:0000256" key="1">
    <source>
        <dbReference type="ARBA" id="ARBA00004162"/>
    </source>
</evidence>
<keyword evidence="4 7" id="KW-0812">Transmembrane</keyword>
<dbReference type="EMBL" id="QKTW01000013">
    <property type="protein sequence ID" value="PZF73427.1"/>
    <property type="molecule type" value="Genomic_DNA"/>
</dbReference>
<keyword evidence="7" id="KW-0813">Transport</keyword>
<comment type="subcellular location">
    <subcellularLocation>
        <location evidence="1">Cell membrane</location>
        <topology evidence="1">Single-pass membrane protein</topology>
    </subcellularLocation>
    <subcellularLocation>
        <location evidence="7">Cell membrane</location>
        <topology evidence="7">Single-pass type II membrane protein</topology>
    </subcellularLocation>
</comment>
<dbReference type="RefSeq" id="WP_110998490.1">
    <property type="nucleotide sequence ID" value="NZ_QKTW01000013.1"/>
</dbReference>
<evidence type="ECO:0000256" key="3">
    <source>
        <dbReference type="ARBA" id="ARBA00022475"/>
    </source>
</evidence>
<dbReference type="OrthoDB" id="9793581at2"/>
<keyword evidence="7" id="KW-0653">Protein transport</keyword>
<dbReference type="PANTHER" id="PTHR30558:SF3">
    <property type="entry name" value="BIOPOLYMER TRANSPORT PROTEIN EXBD-RELATED"/>
    <property type="match status" value="1"/>
</dbReference>
<dbReference type="GO" id="GO:0005886">
    <property type="term" value="C:plasma membrane"/>
    <property type="evidence" value="ECO:0007669"/>
    <property type="project" value="UniProtKB-SubCell"/>
</dbReference>
<evidence type="ECO:0000313" key="8">
    <source>
        <dbReference type="EMBL" id="PZF73427.1"/>
    </source>
</evidence>
<keyword evidence="9" id="KW-1185">Reference proteome</keyword>
<evidence type="ECO:0000256" key="2">
    <source>
        <dbReference type="ARBA" id="ARBA00005811"/>
    </source>
</evidence>
<comment type="caution">
    <text evidence="8">The sequence shown here is derived from an EMBL/GenBank/DDBJ whole genome shotgun (WGS) entry which is preliminary data.</text>
</comment>
<evidence type="ECO:0000256" key="7">
    <source>
        <dbReference type="RuleBase" id="RU003879"/>
    </source>
</evidence>
<reference evidence="8 9" key="1">
    <citation type="submission" date="2018-06" db="EMBL/GenBank/DDBJ databases">
        <title>Mucibacter soli gen. nov., sp. nov., a new member of the family Chitinophagaceae producing mucin.</title>
        <authorList>
            <person name="Kim M.-K."/>
            <person name="Park S."/>
            <person name="Kim T.-S."/>
            <person name="Joung Y."/>
            <person name="Han J.-H."/>
            <person name="Kim S.B."/>
        </authorList>
    </citation>
    <scope>NUCLEOTIDE SEQUENCE [LARGE SCALE GENOMIC DNA]</scope>
    <source>
        <strain evidence="8 9">R1-15</strain>
    </source>
</reference>
<dbReference type="AlphaFoldDB" id="A0A2W2BC10"/>
<dbReference type="PANTHER" id="PTHR30558">
    <property type="entry name" value="EXBD MEMBRANE COMPONENT OF PMF-DRIVEN MACROMOLECULE IMPORT SYSTEM"/>
    <property type="match status" value="1"/>
</dbReference>
<evidence type="ECO:0000313" key="9">
    <source>
        <dbReference type="Proteomes" id="UP000248745"/>
    </source>
</evidence>
<sequence>MPKLKLPRKSTNIDMTAMCDVAFLLLTFFMLATKFKPDEPVVVKTPSSISEIPLPDNDIMMITVDPKGRVFFSIDNKNMRKSLIENIDEYKKLGLTDQEKNMFAIGSSIGLPFNQLKSFLAAPPDQQKQFEQSAPGVPTDTTVNSDANELAAWIRSARNTNPKLRIVIKADESATYPEVKKVIHTLEGWKIFKFNLLTNLKAVPPGTAAYELQQGGKKES</sequence>
<organism evidence="8 9">
    <name type="scientific">Taibaiella soli</name>
    <dbReference type="NCBI Taxonomy" id="1649169"/>
    <lineage>
        <taxon>Bacteria</taxon>
        <taxon>Pseudomonadati</taxon>
        <taxon>Bacteroidota</taxon>
        <taxon>Chitinophagia</taxon>
        <taxon>Chitinophagales</taxon>
        <taxon>Chitinophagaceae</taxon>
        <taxon>Taibaiella</taxon>
    </lineage>
</organism>